<dbReference type="InterPro" id="IPR015943">
    <property type="entry name" value="WD40/YVTN_repeat-like_dom_sf"/>
</dbReference>
<organism evidence="2 3">
    <name type="scientific">Prevotella herbatica</name>
    <dbReference type="NCBI Taxonomy" id="2801997"/>
    <lineage>
        <taxon>Bacteria</taxon>
        <taxon>Pseudomonadati</taxon>
        <taxon>Bacteroidota</taxon>
        <taxon>Bacteroidia</taxon>
        <taxon>Bacteroidales</taxon>
        <taxon>Prevotellaceae</taxon>
        <taxon>Prevotella</taxon>
    </lineage>
</organism>
<dbReference type="InterPro" id="IPR011041">
    <property type="entry name" value="Quinoprot_gluc/sorb_DH_b-prop"/>
</dbReference>
<sequence>MQAAQTGSWKAYMAYSNIQDVEQGSGNVIYVLASNNIYSYNTSDQSIQTFDKTNSLSDCNVSYISYNKYAKRLVIVYSNQNIDLMDDKGEVINISDYYNSSITLDKSINDIYQSAGYAYLSTGFGIVKLNVANAEISDTYNLGFKVNYSYLDSGYLYAASASNGIYRAPTTVNLLDKNNWKRVADYVAKTSDDKGSLIEKVSKANPGGPKYNYFGFMRFYNGNLYTCGGGWNPDKDLMRPGCIQVLKGDEWTEYQDNLQNITGHSYVNLMSMDVDPNDNSHVFASGRIGLYEFKNGKFVKEYNYTNSPLQGAATVQNVSKDYVIVQGLRFDDSSNLWLFNSNSATTSLFELTSENKWNSFHKNIFMNDGRSFDNMTNPFFDSRKLLWFVDDYWGYPALVSYNKSTDKANVIHNFVNQDGTKLTLYYVRCAAEDKENNIWIGTSVGPLMLESSNVTDENPVFQQIKVPRNDGTNYADYLLSGVDITCMAVDGGNRKWFGTNGNGVYLVSSNNIEEVHHFTEDNSKLLSNNIESIAINGTTGEVFFGTDKGLCSYVSDATEAESKMTNQSVYAYPNPVRPDYTGLITVTGLSYNADVKIVTSSGTLIAEGRSNGGLFTWDGNDKNGRRVASGVYMVETATQDGSKGVVCKIAIVN</sequence>
<dbReference type="Gene3D" id="2.60.40.4070">
    <property type="match status" value="1"/>
</dbReference>
<dbReference type="Pfam" id="PF21544">
    <property type="entry name" value="PorZ_N_b_propeller"/>
    <property type="match status" value="1"/>
</dbReference>
<dbReference type="Gene3D" id="2.130.10.10">
    <property type="entry name" value="YVTN repeat-like/Quinoprotein amine dehydrogenase"/>
    <property type="match status" value="2"/>
</dbReference>
<evidence type="ECO:0000259" key="1">
    <source>
        <dbReference type="Pfam" id="PF21544"/>
    </source>
</evidence>
<accession>A0ABM7NXH6</accession>
<dbReference type="SUPFAM" id="SSF101898">
    <property type="entry name" value="NHL repeat"/>
    <property type="match status" value="1"/>
</dbReference>
<proteinExistence type="predicted"/>
<dbReference type="Proteomes" id="UP001319045">
    <property type="component" value="Chromosome"/>
</dbReference>
<protein>
    <recommendedName>
        <fullName evidence="1">PorZ N-terminal beta-propeller domain-containing protein</fullName>
    </recommendedName>
</protein>
<evidence type="ECO:0000313" key="3">
    <source>
        <dbReference type="Proteomes" id="UP001319045"/>
    </source>
</evidence>
<name>A0ABM7NXH6_9BACT</name>
<gene>
    <name evidence="2" type="ORF">prwr041_11210</name>
</gene>
<reference evidence="2 3" key="1">
    <citation type="journal article" date="2022" name="Int. J. Syst. Evol. Microbiol.">
        <title>Prevotella herbatica sp. nov., a plant polysaccharide-decomposing anaerobic bacterium isolated from a methanogenic reactor.</title>
        <authorList>
            <person name="Uek A."/>
            <person name="Tonouchi A."/>
            <person name="Kaku N."/>
            <person name="Ueki K."/>
        </authorList>
    </citation>
    <scope>NUCLEOTIDE SEQUENCE [LARGE SCALE GENOMIC DNA]</scope>
    <source>
        <strain evidence="2 3">WR041</strain>
    </source>
</reference>
<dbReference type="EMBL" id="AP024484">
    <property type="protein sequence ID" value="BCS85228.1"/>
    <property type="molecule type" value="Genomic_DNA"/>
</dbReference>
<dbReference type="Pfam" id="PF07494">
    <property type="entry name" value="Reg_prop"/>
    <property type="match status" value="1"/>
</dbReference>
<keyword evidence="3" id="KW-1185">Reference proteome</keyword>
<evidence type="ECO:0000313" key="2">
    <source>
        <dbReference type="EMBL" id="BCS85228.1"/>
    </source>
</evidence>
<dbReference type="InterPro" id="IPR048954">
    <property type="entry name" value="PorZ_N"/>
</dbReference>
<dbReference type="InterPro" id="IPR011110">
    <property type="entry name" value="Reg_prop"/>
</dbReference>
<dbReference type="SUPFAM" id="SSF50952">
    <property type="entry name" value="Soluble quinoprotein glucose dehydrogenase"/>
    <property type="match status" value="1"/>
</dbReference>
<feature type="domain" description="PorZ N-terminal beta-propeller" evidence="1">
    <location>
        <begin position="29"/>
        <end position="181"/>
    </location>
</feature>